<evidence type="ECO:0000313" key="3">
    <source>
        <dbReference type="Proteomes" id="UP000664940"/>
    </source>
</evidence>
<gene>
    <name evidence="2" type="ORF">HJG60_008467</name>
</gene>
<comment type="caution">
    <text evidence="2">The sequence shown here is derived from an EMBL/GenBank/DDBJ whole genome shotgun (WGS) entry which is preliminary data.</text>
</comment>
<dbReference type="EMBL" id="JABVXQ010000011">
    <property type="protein sequence ID" value="KAF6086272.1"/>
    <property type="molecule type" value="Genomic_DNA"/>
</dbReference>
<feature type="region of interest" description="Disordered" evidence="1">
    <location>
        <begin position="124"/>
        <end position="260"/>
    </location>
</feature>
<name>A0A834DQG2_9CHIR</name>
<dbReference type="Proteomes" id="UP000664940">
    <property type="component" value="Unassembled WGS sequence"/>
</dbReference>
<dbReference type="AlphaFoldDB" id="A0A834DQG2"/>
<accession>A0A834DQG2</accession>
<organism evidence="2 3">
    <name type="scientific">Phyllostomus discolor</name>
    <name type="common">pale spear-nosed bat</name>
    <dbReference type="NCBI Taxonomy" id="89673"/>
    <lineage>
        <taxon>Eukaryota</taxon>
        <taxon>Metazoa</taxon>
        <taxon>Chordata</taxon>
        <taxon>Craniata</taxon>
        <taxon>Vertebrata</taxon>
        <taxon>Euteleostomi</taxon>
        <taxon>Mammalia</taxon>
        <taxon>Eutheria</taxon>
        <taxon>Laurasiatheria</taxon>
        <taxon>Chiroptera</taxon>
        <taxon>Yangochiroptera</taxon>
        <taxon>Phyllostomidae</taxon>
        <taxon>Phyllostominae</taxon>
        <taxon>Phyllostomus</taxon>
    </lineage>
</organism>
<feature type="compositionally biased region" description="Polar residues" evidence="1">
    <location>
        <begin position="124"/>
        <end position="149"/>
    </location>
</feature>
<sequence length="260" mass="29126">MWTSLILRLQHHLWCDIHIYRWPQGCGNSRCWERIPHAACKPTGTCPRLTHPSPGNLTFRQSVKTQRRGENKYALVRQRTQRILSTVGKYNPSAMLDMAQLNFQPCSCPDEGLVKATVLCSEGSTAVSQNPASSRRTATTMRQKETSGSLPFASPVDRDQTTMEPLPRASLPPVRAEQLQWGQRGPGVGLGTQESRALTVSHGDPPERPRGDIPNSRCPEEMSRRGSSETAKVGTRDGDPRRNRQRRGQRRSPRPMRTPV</sequence>
<feature type="compositionally biased region" description="Basic and acidic residues" evidence="1">
    <location>
        <begin position="218"/>
        <end position="227"/>
    </location>
</feature>
<feature type="compositionally biased region" description="Basic residues" evidence="1">
    <location>
        <begin position="243"/>
        <end position="254"/>
    </location>
</feature>
<proteinExistence type="predicted"/>
<reference evidence="2 3" key="1">
    <citation type="journal article" date="2020" name="Nature">
        <title>Six reference-quality genomes reveal evolution of bat adaptations.</title>
        <authorList>
            <person name="Jebb D."/>
            <person name="Huang Z."/>
            <person name="Pippel M."/>
            <person name="Hughes G.M."/>
            <person name="Lavrichenko K."/>
            <person name="Devanna P."/>
            <person name="Winkler S."/>
            <person name="Jermiin L.S."/>
            <person name="Skirmuntt E.C."/>
            <person name="Katzourakis A."/>
            <person name="Burkitt-Gray L."/>
            <person name="Ray D.A."/>
            <person name="Sullivan K.A.M."/>
            <person name="Roscito J.G."/>
            <person name="Kirilenko B.M."/>
            <person name="Davalos L.M."/>
            <person name="Corthals A.P."/>
            <person name="Power M.L."/>
            <person name="Jones G."/>
            <person name="Ransome R.D."/>
            <person name="Dechmann D.K.N."/>
            <person name="Locatelli A.G."/>
            <person name="Puechmaille S.J."/>
            <person name="Fedrigo O."/>
            <person name="Jarvis E.D."/>
            <person name="Hiller M."/>
            <person name="Vernes S.C."/>
            <person name="Myers E.W."/>
            <person name="Teeling E.C."/>
        </authorList>
    </citation>
    <scope>NUCLEOTIDE SEQUENCE [LARGE SCALE GENOMIC DNA]</scope>
    <source>
        <strain evidence="2">Bat1K_MPI-CBG_1</strain>
    </source>
</reference>
<evidence type="ECO:0000313" key="2">
    <source>
        <dbReference type="EMBL" id="KAF6086272.1"/>
    </source>
</evidence>
<protein>
    <submittedName>
        <fullName evidence="2">Uncharacterized protein</fullName>
    </submittedName>
</protein>
<evidence type="ECO:0000256" key="1">
    <source>
        <dbReference type="SAM" id="MobiDB-lite"/>
    </source>
</evidence>